<evidence type="ECO:0000256" key="1">
    <source>
        <dbReference type="SAM" id="MobiDB-lite"/>
    </source>
</evidence>
<evidence type="ECO:0008006" key="4">
    <source>
        <dbReference type="Google" id="ProtNLM"/>
    </source>
</evidence>
<dbReference type="InterPro" id="IPR046341">
    <property type="entry name" value="SET_dom_sf"/>
</dbReference>
<dbReference type="KEGG" id="smo:SELMODRAFT_419151"/>
<name>D8S809_SELML</name>
<dbReference type="HOGENOM" id="CLU_047189_0_0_1"/>
<dbReference type="InParanoid" id="D8S809"/>
<evidence type="ECO:0000313" key="2">
    <source>
        <dbReference type="EMBL" id="EFJ19443.1"/>
    </source>
</evidence>
<accession>D8S809</accession>
<dbReference type="Gramene" id="EFJ19443">
    <property type="protein sequence ID" value="EFJ19443"/>
    <property type="gene ID" value="SELMODRAFT_419151"/>
</dbReference>
<dbReference type="InterPro" id="IPR053209">
    <property type="entry name" value="Gramillin-biosynth_MTr"/>
</dbReference>
<gene>
    <name evidence="2" type="ORF">SELMODRAFT_419151</name>
</gene>
<evidence type="ECO:0000313" key="3">
    <source>
        <dbReference type="Proteomes" id="UP000001514"/>
    </source>
</evidence>
<dbReference type="PANTHER" id="PTHR47643:SF2">
    <property type="entry name" value="TPR DOMAIN PROTEIN (AFU_ORTHOLOGUE AFUA_5G12710)"/>
    <property type="match status" value="1"/>
</dbReference>
<reference evidence="2 3" key="1">
    <citation type="journal article" date="2011" name="Science">
        <title>The Selaginella genome identifies genetic changes associated with the evolution of vascular plants.</title>
        <authorList>
            <person name="Banks J.A."/>
            <person name="Nishiyama T."/>
            <person name="Hasebe M."/>
            <person name="Bowman J.L."/>
            <person name="Gribskov M."/>
            <person name="dePamphilis C."/>
            <person name="Albert V.A."/>
            <person name="Aono N."/>
            <person name="Aoyama T."/>
            <person name="Ambrose B.A."/>
            <person name="Ashton N.W."/>
            <person name="Axtell M.J."/>
            <person name="Barker E."/>
            <person name="Barker M.S."/>
            <person name="Bennetzen J.L."/>
            <person name="Bonawitz N.D."/>
            <person name="Chapple C."/>
            <person name="Cheng C."/>
            <person name="Correa L.G."/>
            <person name="Dacre M."/>
            <person name="DeBarry J."/>
            <person name="Dreyer I."/>
            <person name="Elias M."/>
            <person name="Engstrom E.M."/>
            <person name="Estelle M."/>
            <person name="Feng L."/>
            <person name="Finet C."/>
            <person name="Floyd S.K."/>
            <person name="Frommer W.B."/>
            <person name="Fujita T."/>
            <person name="Gramzow L."/>
            <person name="Gutensohn M."/>
            <person name="Harholt J."/>
            <person name="Hattori M."/>
            <person name="Heyl A."/>
            <person name="Hirai T."/>
            <person name="Hiwatashi Y."/>
            <person name="Ishikawa M."/>
            <person name="Iwata M."/>
            <person name="Karol K.G."/>
            <person name="Koehler B."/>
            <person name="Kolukisaoglu U."/>
            <person name="Kubo M."/>
            <person name="Kurata T."/>
            <person name="Lalonde S."/>
            <person name="Li K."/>
            <person name="Li Y."/>
            <person name="Litt A."/>
            <person name="Lyons E."/>
            <person name="Manning G."/>
            <person name="Maruyama T."/>
            <person name="Michael T.P."/>
            <person name="Mikami K."/>
            <person name="Miyazaki S."/>
            <person name="Morinaga S."/>
            <person name="Murata T."/>
            <person name="Mueller-Roeber B."/>
            <person name="Nelson D.R."/>
            <person name="Obara M."/>
            <person name="Oguri Y."/>
            <person name="Olmstead R.G."/>
            <person name="Onodera N."/>
            <person name="Petersen B.L."/>
            <person name="Pils B."/>
            <person name="Prigge M."/>
            <person name="Rensing S.A."/>
            <person name="Riano-Pachon D.M."/>
            <person name="Roberts A.W."/>
            <person name="Sato Y."/>
            <person name="Scheller H.V."/>
            <person name="Schulz B."/>
            <person name="Schulz C."/>
            <person name="Shakirov E.V."/>
            <person name="Shibagaki N."/>
            <person name="Shinohara N."/>
            <person name="Shippen D.E."/>
            <person name="Soerensen I."/>
            <person name="Sotooka R."/>
            <person name="Sugimoto N."/>
            <person name="Sugita M."/>
            <person name="Sumikawa N."/>
            <person name="Tanurdzic M."/>
            <person name="Theissen G."/>
            <person name="Ulvskov P."/>
            <person name="Wakazuki S."/>
            <person name="Weng J.K."/>
            <person name="Willats W.W."/>
            <person name="Wipf D."/>
            <person name="Wolf P.G."/>
            <person name="Yang L."/>
            <person name="Zimmer A.D."/>
            <person name="Zhu Q."/>
            <person name="Mitros T."/>
            <person name="Hellsten U."/>
            <person name="Loque D."/>
            <person name="Otillar R."/>
            <person name="Salamov A."/>
            <person name="Schmutz J."/>
            <person name="Shapiro H."/>
            <person name="Lindquist E."/>
            <person name="Lucas S."/>
            <person name="Rokhsar D."/>
            <person name="Grigoriev I.V."/>
        </authorList>
    </citation>
    <scope>NUCLEOTIDE SEQUENCE [LARGE SCALE GENOMIC DNA]</scope>
</reference>
<feature type="compositionally biased region" description="Polar residues" evidence="1">
    <location>
        <begin position="159"/>
        <end position="177"/>
    </location>
</feature>
<dbReference type="PANTHER" id="PTHR47643">
    <property type="entry name" value="TPR DOMAIN PROTEIN (AFU_ORTHOLOGUE AFUA_5G12710)"/>
    <property type="match status" value="1"/>
</dbReference>
<dbReference type="Gene3D" id="2.170.270.10">
    <property type="entry name" value="SET domain"/>
    <property type="match status" value="1"/>
</dbReference>
<dbReference type="STRING" id="88036.D8S809"/>
<dbReference type="AlphaFoldDB" id="D8S809"/>
<feature type="region of interest" description="Disordered" evidence="1">
    <location>
        <begin position="158"/>
        <end position="177"/>
    </location>
</feature>
<proteinExistence type="predicted"/>
<protein>
    <recommendedName>
        <fullName evidence="4">SET domain-containing protein</fullName>
    </recommendedName>
</protein>
<dbReference type="EMBL" id="GL377606">
    <property type="protein sequence ID" value="EFJ19443.1"/>
    <property type="molecule type" value="Genomic_DNA"/>
</dbReference>
<sequence length="464" mass="51250">MLASMLLQRAQGDHGIPSAAISTLAPVRIGDLEPESRATGRVLHGFLAADALMIDGSVTDDMGAITAMVSGFPAIQGWIPGPTGPSRLTIPRTSRCSLSLARISSMDFKPSQECVSRGVGFAQAPSLRLVVPALGRFRADQFIDQLFEKSQKLARQSRDSSSVAQEISNSFRPWSDSNSEIKAPELADYAGPVEVKMCEDKSTRRGRGLFATRKINRGEVVLVSNAIIFEQGENKSACDRDAAARLLEMAMKSSRVYKQLLSLVCEVAGDEREVPGMETFRLTWKTPEDWPIDSSGREALEGIEVKRTFEIVTKASYHPSSSRGFVYLDPAELHQPFLRSKRLQNGSWKGRESLPSMCLIRRHLSDTLHEVEVYVEGQTQCRSLGEESPRARLYRRPQRQQNGRVCAPTSAGCPLFLPWNSPVGVESYLREAVVELERSLEDSSSTTSNRLVRDLTLTMRAMGA</sequence>
<organism evidence="3">
    <name type="scientific">Selaginella moellendorffii</name>
    <name type="common">Spikemoss</name>
    <dbReference type="NCBI Taxonomy" id="88036"/>
    <lineage>
        <taxon>Eukaryota</taxon>
        <taxon>Viridiplantae</taxon>
        <taxon>Streptophyta</taxon>
        <taxon>Embryophyta</taxon>
        <taxon>Tracheophyta</taxon>
        <taxon>Lycopodiopsida</taxon>
        <taxon>Selaginellales</taxon>
        <taxon>Selaginellaceae</taxon>
        <taxon>Selaginella</taxon>
    </lineage>
</organism>
<keyword evidence="3" id="KW-1185">Reference proteome</keyword>
<dbReference type="Proteomes" id="UP000001514">
    <property type="component" value="Unassembled WGS sequence"/>
</dbReference>